<dbReference type="Proteomes" id="UP001056436">
    <property type="component" value="Unassembled WGS sequence"/>
</dbReference>
<keyword evidence="1" id="KW-0479">Metal-binding</keyword>
<evidence type="ECO:0000256" key="1">
    <source>
        <dbReference type="PROSITE-ProRule" id="PRU00042"/>
    </source>
</evidence>
<gene>
    <name evidence="4" type="ORF">CABS02_14329</name>
</gene>
<sequence length="393" mass="43559">MASSSRWLTAPVSTSGHGLPAMRPVAVDSITPQPDENSSDGRGGVVSNGIDEAERPTHADGSQGRWSLLCSASRCAAVTTSRTYNAKSIFDLIKNVGGKFPCPHCNKVYKRKSNLKLHLLRRTCTLCGRFYSKPCHLESHFPKCYTRRRKSTRVDNHLSRRQTHVEKKAARRRAALSQNHGLNHSNGPDIMPADGTVQSDGMMPVPDRWSNHTHHRRQSSPSLRPDKLDDGGHHDGRHSTDSAIDTSGQVCKMQKYDMPPVQYEMLSKYGPDVDQQSGLDEIQFCHTSVQQAHETRIQLPPVGVGSVPGPSGQLDHRESLFFAIWKVSAAALLYILAVLNSASQHHEEATEKYIQYLEHFDVYTGMSSIPHTAPEQPHLLCDSAMEVCPEAQS</sequence>
<evidence type="ECO:0000256" key="2">
    <source>
        <dbReference type="SAM" id="MobiDB-lite"/>
    </source>
</evidence>
<protein>
    <recommendedName>
        <fullName evidence="3">C2H2-type domain-containing protein</fullName>
    </recommendedName>
</protein>
<comment type="caution">
    <text evidence="4">The sequence shown here is derived from an EMBL/GenBank/DDBJ whole genome shotgun (WGS) entry which is preliminary data.</text>
</comment>
<organism evidence="4 5">
    <name type="scientific">Colletotrichum abscissum</name>
    <dbReference type="NCBI Taxonomy" id="1671311"/>
    <lineage>
        <taxon>Eukaryota</taxon>
        <taxon>Fungi</taxon>
        <taxon>Dikarya</taxon>
        <taxon>Ascomycota</taxon>
        <taxon>Pezizomycotina</taxon>
        <taxon>Sordariomycetes</taxon>
        <taxon>Hypocreomycetidae</taxon>
        <taxon>Glomerellales</taxon>
        <taxon>Glomerellaceae</taxon>
        <taxon>Colletotrichum</taxon>
        <taxon>Colletotrichum acutatum species complex</taxon>
    </lineage>
</organism>
<dbReference type="Gene3D" id="3.30.160.60">
    <property type="entry name" value="Classic Zinc Finger"/>
    <property type="match status" value="1"/>
</dbReference>
<dbReference type="GO" id="GO:0008270">
    <property type="term" value="F:zinc ion binding"/>
    <property type="evidence" value="ECO:0007669"/>
    <property type="project" value="UniProtKB-KW"/>
</dbReference>
<evidence type="ECO:0000313" key="4">
    <source>
        <dbReference type="EMBL" id="KAI3530979.1"/>
    </source>
</evidence>
<keyword evidence="5" id="KW-1185">Reference proteome</keyword>
<dbReference type="InterPro" id="IPR013087">
    <property type="entry name" value="Znf_C2H2_type"/>
</dbReference>
<dbReference type="OrthoDB" id="5428132at2759"/>
<dbReference type="InterPro" id="IPR036236">
    <property type="entry name" value="Znf_C2H2_sf"/>
</dbReference>
<keyword evidence="1" id="KW-0863">Zinc-finger</keyword>
<reference evidence="4" key="1">
    <citation type="submission" date="2019-01" db="EMBL/GenBank/DDBJ databases">
        <title>Colletotrichum abscissum LGMF1257.</title>
        <authorList>
            <person name="Baroncelli R."/>
        </authorList>
    </citation>
    <scope>NUCLEOTIDE SEQUENCE</scope>
    <source>
        <strain evidence="4">Ca142</strain>
    </source>
</reference>
<dbReference type="AlphaFoldDB" id="A0A9P9X1A3"/>
<dbReference type="Pfam" id="PF00096">
    <property type="entry name" value="zf-C2H2"/>
    <property type="match status" value="1"/>
</dbReference>
<feature type="region of interest" description="Disordered" evidence="2">
    <location>
        <begin position="149"/>
        <end position="247"/>
    </location>
</feature>
<feature type="compositionally biased region" description="Polar residues" evidence="2">
    <location>
        <begin position="1"/>
        <end position="16"/>
    </location>
</feature>
<name>A0A9P9X1A3_9PEZI</name>
<dbReference type="EMBL" id="SDAQ01000194">
    <property type="protein sequence ID" value="KAI3530979.1"/>
    <property type="molecule type" value="Genomic_DNA"/>
</dbReference>
<dbReference type="SUPFAM" id="SSF57667">
    <property type="entry name" value="beta-beta-alpha zinc fingers"/>
    <property type="match status" value="1"/>
</dbReference>
<feature type="region of interest" description="Disordered" evidence="2">
    <location>
        <begin position="1"/>
        <end position="62"/>
    </location>
</feature>
<dbReference type="PROSITE" id="PS50157">
    <property type="entry name" value="ZINC_FINGER_C2H2_2"/>
    <property type="match status" value="1"/>
</dbReference>
<feature type="compositionally biased region" description="Polar residues" evidence="2">
    <location>
        <begin position="176"/>
        <end position="186"/>
    </location>
</feature>
<evidence type="ECO:0000313" key="5">
    <source>
        <dbReference type="Proteomes" id="UP001056436"/>
    </source>
</evidence>
<proteinExistence type="predicted"/>
<feature type="domain" description="C2H2-type" evidence="3">
    <location>
        <begin position="100"/>
        <end position="118"/>
    </location>
</feature>
<keyword evidence="1" id="KW-0862">Zinc</keyword>
<accession>A0A9P9X1A3</accession>
<feature type="compositionally biased region" description="Basic and acidic residues" evidence="2">
    <location>
        <begin position="152"/>
        <end position="168"/>
    </location>
</feature>
<evidence type="ECO:0000259" key="3">
    <source>
        <dbReference type="PROSITE" id="PS50157"/>
    </source>
</evidence>
<feature type="compositionally biased region" description="Basic and acidic residues" evidence="2">
    <location>
        <begin position="224"/>
        <end position="240"/>
    </location>
</feature>